<dbReference type="GO" id="GO:0005737">
    <property type="term" value="C:cytoplasm"/>
    <property type="evidence" value="ECO:0007669"/>
    <property type="project" value="TreeGrafter"/>
</dbReference>
<dbReference type="SUPFAM" id="SSF56801">
    <property type="entry name" value="Acetyl-CoA synthetase-like"/>
    <property type="match status" value="1"/>
</dbReference>
<keyword evidence="4" id="KW-1185">Reference proteome</keyword>
<proteinExistence type="predicted"/>
<keyword evidence="1" id="KW-0596">Phosphopantetheine</keyword>
<gene>
    <name evidence="3" type="ORF">CKAH01_16726</name>
</gene>
<name>A0AAE0D6A7_COLKA</name>
<comment type="caution">
    <text evidence="3">The sequence shown here is derived from an EMBL/GenBank/DDBJ whole genome shotgun (WGS) entry which is preliminary data.</text>
</comment>
<dbReference type="GO" id="GO:0043041">
    <property type="term" value="P:amino acid activation for nonribosomal peptide biosynthetic process"/>
    <property type="evidence" value="ECO:0007669"/>
    <property type="project" value="TreeGrafter"/>
</dbReference>
<keyword evidence="2" id="KW-0597">Phosphoprotein</keyword>
<reference evidence="3" key="1">
    <citation type="submission" date="2023-02" db="EMBL/GenBank/DDBJ databases">
        <title>Colletotrichum kahawae CIFC_Que2 genome sequencing and assembly.</title>
        <authorList>
            <person name="Baroncelli R."/>
        </authorList>
    </citation>
    <scope>NUCLEOTIDE SEQUENCE</scope>
    <source>
        <strain evidence="3">CIFC_Que2</strain>
    </source>
</reference>
<evidence type="ECO:0000256" key="1">
    <source>
        <dbReference type="ARBA" id="ARBA00022450"/>
    </source>
</evidence>
<dbReference type="Gene3D" id="3.40.50.12780">
    <property type="entry name" value="N-terminal domain of ligase-like"/>
    <property type="match status" value="1"/>
</dbReference>
<evidence type="ECO:0000313" key="4">
    <source>
        <dbReference type="Proteomes" id="UP001281614"/>
    </source>
</evidence>
<dbReference type="GO" id="GO:0044550">
    <property type="term" value="P:secondary metabolite biosynthetic process"/>
    <property type="evidence" value="ECO:0007669"/>
    <property type="project" value="TreeGrafter"/>
</dbReference>
<dbReference type="Proteomes" id="UP001281614">
    <property type="component" value="Unassembled WGS sequence"/>
</dbReference>
<accession>A0AAE0D6A7</accession>
<evidence type="ECO:0000256" key="2">
    <source>
        <dbReference type="ARBA" id="ARBA00022553"/>
    </source>
</evidence>
<evidence type="ECO:0000313" key="3">
    <source>
        <dbReference type="EMBL" id="KAK2759219.1"/>
    </source>
</evidence>
<sequence>MCATDHERARAFGILEGLRVLQLASYTFDVAKSDILCTLFHRSTICVPSEYGCMNDLAGFMGPFQVESARVTPSLAGLLTVADMPSLRTIMLSFYIVSMGLSALWADYSQTIISYSPAECAMTSESHVYVQGADAGHQQRFQYATINHLKEAIL</sequence>
<dbReference type="PANTHER" id="PTHR45527">
    <property type="entry name" value="NONRIBOSOMAL PEPTIDE SYNTHETASE"/>
    <property type="match status" value="1"/>
</dbReference>
<protein>
    <submittedName>
        <fullName evidence="3">Tyrocidine synthetase 1</fullName>
    </submittedName>
</protein>
<dbReference type="InterPro" id="IPR042099">
    <property type="entry name" value="ANL_N_sf"/>
</dbReference>
<dbReference type="PANTHER" id="PTHR45527:SF1">
    <property type="entry name" value="FATTY ACID SYNTHASE"/>
    <property type="match status" value="1"/>
</dbReference>
<dbReference type="GO" id="GO:0031177">
    <property type="term" value="F:phosphopantetheine binding"/>
    <property type="evidence" value="ECO:0007669"/>
    <property type="project" value="TreeGrafter"/>
</dbReference>
<organism evidence="3 4">
    <name type="scientific">Colletotrichum kahawae</name>
    <name type="common">Coffee berry disease fungus</name>
    <dbReference type="NCBI Taxonomy" id="34407"/>
    <lineage>
        <taxon>Eukaryota</taxon>
        <taxon>Fungi</taxon>
        <taxon>Dikarya</taxon>
        <taxon>Ascomycota</taxon>
        <taxon>Pezizomycotina</taxon>
        <taxon>Sordariomycetes</taxon>
        <taxon>Hypocreomycetidae</taxon>
        <taxon>Glomerellales</taxon>
        <taxon>Glomerellaceae</taxon>
        <taxon>Colletotrichum</taxon>
        <taxon>Colletotrichum gloeosporioides species complex</taxon>
    </lineage>
</organism>
<dbReference type="AlphaFoldDB" id="A0AAE0D6A7"/>
<dbReference type="EMBL" id="VYYT01000183">
    <property type="protein sequence ID" value="KAK2759219.1"/>
    <property type="molecule type" value="Genomic_DNA"/>
</dbReference>